<reference evidence="2" key="1">
    <citation type="submission" date="2016-06" db="UniProtKB">
        <authorList>
            <consortium name="WormBaseParasite"/>
        </authorList>
    </citation>
    <scope>IDENTIFICATION</scope>
</reference>
<dbReference type="AlphaFoldDB" id="A0A183V4M1"/>
<accession>A0A183V4M1</accession>
<keyword evidence="1" id="KW-1185">Reference proteome</keyword>
<evidence type="ECO:0000313" key="1">
    <source>
        <dbReference type="Proteomes" id="UP000050794"/>
    </source>
</evidence>
<dbReference type="Proteomes" id="UP000050794">
    <property type="component" value="Unassembled WGS sequence"/>
</dbReference>
<name>A0A183V4M1_TOXCA</name>
<organism evidence="1 2">
    <name type="scientific">Toxocara canis</name>
    <name type="common">Canine roundworm</name>
    <dbReference type="NCBI Taxonomy" id="6265"/>
    <lineage>
        <taxon>Eukaryota</taxon>
        <taxon>Metazoa</taxon>
        <taxon>Ecdysozoa</taxon>
        <taxon>Nematoda</taxon>
        <taxon>Chromadorea</taxon>
        <taxon>Rhabditida</taxon>
        <taxon>Spirurina</taxon>
        <taxon>Ascaridomorpha</taxon>
        <taxon>Ascaridoidea</taxon>
        <taxon>Toxocaridae</taxon>
        <taxon>Toxocara</taxon>
    </lineage>
</organism>
<proteinExistence type="predicted"/>
<sequence>LSMGFGKRPINEKRKLYPPSVHPDVLTELHQENRDVLYPCLPVVYEVRNPPSHNAR</sequence>
<evidence type="ECO:0000313" key="2">
    <source>
        <dbReference type="WBParaSite" id="TCNE_0001569201-mRNA-1"/>
    </source>
</evidence>
<protein>
    <submittedName>
        <fullName evidence="2">DUF4976 domain-containing protein</fullName>
    </submittedName>
</protein>
<dbReference type="WBParaSite" id="TCNE_0001569201-mRNA-1">
    <property type="protein sequence ID" value="TCNE_0001569201-mRNA-1"/>
    <property type="gene ID" value="TCNE_0001569201"/>
</dbReference>